<organism evidence="4 5">
    <name type="scientific">Rotaria magnacalcarata</name>
    <dbReference type="NCBI Taxonomy" id="392030"/>
    <lineage>
        <taxon>Eukaryota</taxon>
        <taxon>Metazoa</taxon>
        <taxon>Spiralia</taxon>
        <taxon>Gnathifera</taxon>
        <taxon>Rotifera</taxon>
        <taxon>Eurotatoria</taxon>
        <taxon>Bdelloidea</taxon>
        <taxon>Philodinida</taxon>
        <taxon>Philodinidae</taxon>
        <taxon>Rotaria</taxon>
    </lineage>
</organism>
<dbReference type="Gene3D" id="2.10.25.10">
    <property type="entry name" value="Laminin"/>
    <property type="match status" value="1"/>
</dbReference>
<dbReference type="Pfam" id="PF12947">
    <property type="entry name" value="EGF_3"/>
    <property type="match status" value="1"/>
</dbReference>
<keyword evidence="2" id="KW-1015">Disulfide bond</keyword>
<evidence type="ECO:0000259" key="3">
    <source>
        <dbReference type="Pfam" id="PF12947"/>
    </source>
</evidence>
<dbReference type="AlphaFoldDB" id="A0A8S2ZF53"/>
<evidence type="ECO:0000256" key="2">
    <source>
        <dbReference type="ARBA" id="ARBA00023157"/>
    </source>
</evidence>
<evidence type="ECO:0000313" key="4">
    <source>
        <dbReference type="EMBL" id="CAF4634909.1"/>
    </source>
</evidence>
<dbReference type="Proteomes" id="UP000676336">
    <property type="component" value="Unassembled WGS sequence"/>
</dbReference>
<dbReference type="EMBL" id="CAJOBI010111453">
    <property type="protein sequence ID" value="CAF4634909.1"/>
    <property type="molecule type" value="Genomic_DNA"/>
</dbReference>
<proteinExistence type="predicted"/>
<feature type="non-terminal residue" evidence="4">
    <location>
        <position position="1"/>
    </location>
</feature>
<comment type="caution">
    <text evidence="4">The sequence shown here is derived from an EMBL/GenBank/DDBJ whole genome shotgun (WGS) entry which is preliminary data.</text>
</comment>
<evidence type="ECO:0000313" key="5">
    <source>
        <dbReference type="Proteomes" id="UP000676336"/>
    </source>
</evidence>
<reference evidence="4" key="1">
    <citation type="submission" date="2021-02" db="EMBL/GenBank/DDBJ databases">
        <authorList>
            <person name="Nowell W R."/>
        </authorList>
    </citation>
    <scope>NUCLEOTIDE SEQUENCE</scope>
</reference>
<name>A0A8S2ZF53_9BILA</name>
<dbReference type="SUPFAM" id="SSF57196">
    <property type="entry name" value="EGF/Laminin"/>
    <property type="match status" value="1"/>
</dbReference>
<keyword evidence="1" id="KW-0245">EGF-like domain</keyword>
<gene>
    <name evidence="4" type="ORF">SMN809_LOCUS40437</name>
</gene>
<sequence>MPLVRAKRSFSIVRKYSLLSTFPISDSCKVNNGGCDSNAACSHDASTNAIVCTCKSGYTNVPTGGVVTCIQVTTTLAPGTQKAYLNS</sequence>
<accession>A0A8S2ZF53</accession>
<protein>
    <recommendedName>
        <fullName evidence="3">NELL2-like EGF domain-containing protein</fullName>
    </recommendedName>
</protein>
<evidence type="ECO:0000256" key="1">
    <source>
        <dbReference type="ARBA" id="ARBA00022536"/>
    </source>
</evidence>
<dbReference type="InterPro" id="IPR024731">
    <property type="entry name" value="NELL2-like_EGF"/>
</dbReference>
<feature type="domain" description="NELL2-like EGF" evidence="3">
    <location>
        <begin position="28"/>
        <end position="59"/>
    </location>
</feature>